<name>A0A671UY99_SPAAU</name>
<dbReference type="InterPro" id="IPR036691">
    <property type="entry name" value="Endo/exonu/phosph_ase_sf"/>
</dbReference>
<dbReference type="Ensembl" id="ENSSAUT00010019934.1">
    <property type="protein sequence ID" value="ENSSAUP00010018878.1"/>
    <property type="gene ID" value="ENSSAUG00010008513.1"/>
</dbReference>
<dbReference type="CDD" id="cd01650">
    <property type="entry name" value="RT_nLTR_like"/>
    <property type="match status" value="1"/>
</dbReference>
<evidence type="ECO:0000259" key="1">
    <source>
        <dbReference type="PROSITE" id="PS50878"/>
    </source>
</evidence>
<dbReference type="PANTHER" id="PTHR36688:SF2">
    <property type="entry name" value="ENDONUCLEASE_EXONUCLEASE_PHOSPHATASE DOMAIN-CONTAINING PROTEIN"/>
    <property type="match status" value="1"/>
</dbReference>
<dbReference type="GeneTree" id="ENSGT01060000248530"/>
<dbReference type="InterPro" id="IPR052560">
    <property type="entry name" value="RdDP_mobile_element"/>
</dbReference>
<feature type="domain" description="Reverse transcriptase" evidence="1">
    <location>
        <begin position="328"/>
        <end position="598"/>
    </location>
</feature>
<dbReference type="Gene3D" id="3.60.10.10">
    <property type="entry name" value="Endonuclease/exonuclease/phosphatase"/>
    <property type="match status" value="1"/>
</dbReference>
<evidence type="ECO:0000313" key="3">
    <source>
        <dbReference type="Proteomes" id="UP000472265"/>
    </source>
</evidence>
<reference evidence="2" key="3">
    <citation type="submission" date="2025-09" db="UniProtKB">
        <authorList>
            <consortium name="Ensembl"/>
        </authorList>
    </citation>
    <scope>IDENTIFICATION</scope>
</reference>
<dbReference type="SUPFAM" id="SSF56219">
    <property type="entry name" value="DNase I-like"/>
    <property type="match status" value="1"/>
</dbReference>
<dbReference type="OMA" id="DCHYSWR"/>
<dbReference type="SUPFAM" id="SSF56672">
    <property type="entry name" value="DNA/RNA polymerases"/>
    <property type="match status" value="1"/>
</dbReference>
<keyword evidence="3" id="KW-1185">Reference proteome</keyword>
<organism evidence="2 3">
    <name type="scientific">Sparus aurata</name>
    <name type="common">Gilthead sea bream</name>
    <dbReference type="NCBI Taxonomy" id="8175"/>
    <lineage>
        <taxon>Eukaryota</taxon>
        <taxon>Metazoa</taxon>
        <taxon>Chordata</taxon>
        <taxon>Craniata</taxon>
        <taxon>Vertebrata</taxon>
        <taxon>Euteleostomi</taxon>
        <taxon>Actinopterygii</taxon>
        <taxon>Neopterygii</taxon>
        <taxon>Teleostei</taxon>
        <taxon>Neoteleostei</taxon>
        <taxon>Acanthomorphata</taxon>
        <taxon>Eupercaria</taxon>
        <taxon>Spariformes</taxon>
        <taxon>Sparidae</taxon>
        <taxon>Sparus</taxon>
    </lineage>
</organism>
<dbReference type="InterPro" id="IPR000477">
    <property type="entry name" value="RT_dom"/>
</dbReference>
<evidence type="ECO:0000313" key="2">
    <source>
        <dbReference type="Ensembl" id="ENSSAUP00010018878.1"/>
    </source>
</evidence>
<dbReference type="InterPro" id="IPR043502">
    <property type="entry name" value="DNA/RNA_pol_sf"/>
</dbReference>
<reference evidence="2" key="1">
    <citation type="submission" date="2021-04" db="EMBL/GenBank/DDBJ databases">
        <authorList>
            <consortium name="Wellcome Sanger Institute Data Sharing"/>
        </authorList>
    </citation>
    <scope>NUCLEOTIDE SEQUENCE [LARGE SCALE GENOMIC DNA]</scope>
</reference>
<dbReference type="PANTHER" id="PTHR36688">
    <property type="entry name" value="ENDO/EXONUCLEASE/PHOSPHATASE DOMAIN-CONTAINING PROTEIN"/>
    <property type="match status" value="1"/>
</dbReference>
<dbReference type="InParanoid" id="A0A671UY99"/>
<sequence length="754" mass="86999">MNDRNLVCLNDGRRTRIDIRTGKESVLDLTILSSRMAPKCEWEVHREGTMGSDHYPIICKLDVDVRLSSEDSHGRWIFKKAEWKRFKETSDLYISSIQETNDVERNESELQHSIYMAAMASIPKSSGKLVRKVVPWWNAKCEEAVRERNRAFRRLKRTHNFQHLIDYKQAQAVVRRSIRQRKRTYWRDYCSSIGSTININDVWGMIKKMEGNRREWNYPILSDGEQLAISNLEKAEMMVNTLSKVHSSSNLSEEERRGREETRSLYTEIIQKKDKIEDKYNVPFTLRELRNALDKCKNSAPGKDEICYSMLRHLSETGIQKVLNLFNKVWEEGKIPAGWKEAVIVPIRKPGKDASNPANYRPIALNSHLGKLMERLVNGRIMHFIEERGVMTSCQSGFRKGRSTFDSVICLDDEIRKAQVKKETVVAVFLDVEKAYDMLWVEGLLIKMHMLGIGGNMFNWVIDFLNNRTIQVKIGKETSRRCLVENGTPQGSVISPLLFNIMINDIFANVQPGIGRSLFADDGSLWKSGKNVKYTLKKVQEALTLVEDWGRKWGFRFSIEKTKVMFFTRKKIDESIKLELYGRNLERVKSFKFLGVFFDTRLTWRDHVSKVVDKCKKVMNLMRCLAGTVWGADIAYLKQIYVCLIRARIEYGCLVYGSAAKSVLAGLDKVQAMALRICTGAVRSFPVCSLQVETGEMPLCLRRKQLQGNYWVSLTGQRDDHPVKITIQESWEREVARLPSFGWTGKAVAQEMSM</sequence>
<protein>
    <recommendedName>
        <fullName evidence="1">Reverse transcriptase domain-containing protein</fullName>
    </recommendedName>
</protein>
<dbReference type="Pfam" id="PF00078">
    <property type="entry name" value="RVT_1"/>
    <property type="match status" value="1"/>
</dbReference>
<proteinExistence type="predicted"/>
<dbReference type="PROSITE" id="PS50878">
    <property type="entry name" value="RT_POL"/>
    <property type="match status" value="1"/>
</dbReference>
<dbReference type="AlphaFoldDB" id="A0A671UY99"/>
<reference evidence="2" key="2">
    <citation type="submission" date="2025-08" db="UniProtKB">
        <authorList>
            <consortium name="Ensembl"/>
        </authorList>
    </citation>
    <scope>IDENTIFICATION</scope>
</reference>
<dbReference type="Proteomes" id="UP000472265">
    <property type="component" value="Chromosome 1"/>
</dbReference>
<accession>A0A671UY99</accession>